<keyword evidence="4" id="KW-1185">Reference proteome</keyword>
<evidence type="ECO:0000313" key="4">
    <source>
        <dbReference type="Proteomes" id="UP000005045"/>
    </source>
</evidence>
<comment type="caution">
    <text evidence="3">The sequence shown here is derived from an EMBL/GenBank/DDBJ whole genome shotgun (WGS) entry which is preliminary data.</text>
</comment>
<evidence type="ECO:0000313" key="3">
    <source>
        <dbReference type="EMBL" id="EDT12935.1"/>
    </source>
</evidence>
<feature type="transmembrane region" description="Helical" evidence="2">
    <location>
        <begin position="189"/>
        <end position="208"/>
    </location>
</feature>
<sequence length="229" mass="23820">MRSRQCLDLLVYMAAFVSTLVWARDIECAATRPSVGRVVCDHAIRSDERHDIVAEPQALLRGGKLAARLTQWRQRRSACADILCINTAFGRGKIQTKAVESNTAAAPAADMASVSQPAPVAAASGADAVMSDGDSLPASAASPPSGASQALQGSEAGATLPQAAASNAPSPGVTSSGNRMNASSRGIRLTGVLTVLIVIAIILSVFIIRRNKALGITTNYRRAGGKKRR</sequence>
<protein>
    <recommendedName>
        <fullName evidence="5">Transmembrane protein</fullName>
    </recommendedName>
</protein>
<name>B1FTI9_PARG4</name>
<feature type="compositionally biased region" description="Low complexity" evidence="1">
    <location>
        <begin position="132"/>
        <end position="152"/>
    </location>
</feature>
<evidence type="ECO:0000256" key="1">
    <source>
        <dbReference type="SAM" id="MobiDB-lite"/>
    </source>
</evidence>
<evidence type="ECO:0000256" key="2">
    <source>
        <dbReference type="SAM" id="Phobius"/>
    </source>
</evidence>
<dbReference type="EMBL" id="ABLD01000001">
    <property type="protein sequence ID" value="EDT12935.1"/>
    <property type="molecule type" value="Genomic_DNA"/>
</dbReference>
<dbReference type="AlphaFoldDB" id="B1FTI9"/>
<keyword evidence="2" id="KW-0472">Membrane</keyword>
<dbReference type="Proteomes" id="UP000005045">
    <property type="component" value="Unassembled WGS sequence"/>
</dbReference>
<feature type="region of interest" description="Disordered" evidence="1">
    <location>
        <begin position="132"/>
        <end position="181"/>
    </location>
</feature>
<feature type="compositionally biased region" description="Polar residues" evidence="1">
    <location>
        <begin position="164"/>
        <end position="181"/>
    </location>
</feature>
<organism evidence="3 4">
    <name type="scientific">Paraburkholderia graminis (strain ATCC 700544 / DSM 17151 / LMG 18924 / NCIMB 13744 / C4D1M)</name>
    <dbReference type="NCBI Taxonomy" id="396598"/>
    <lineage>
        <taxon>Bacteria</taxon>
        <taxon>Pseudomonadati</taxon>
        <taxon>Pseudomonadota</taxon>
        <taxon>Betaproteobacteria</taxon>
        <taxon>Burkholderiales</taxon>
        <taxon>Burkholderiaceae</taxon>
        <taxon>Paraburkholderia</taxon>
    </lineage>
</organism>
<proteinExistence type="predicted"/>
<keyword evidence="2" id="KW-0812">Transmembrane</keyword>
<gene>
    <name evidence="3" type="ORF">BgramDRAFT_0315</name>
</gene>
<evidence type="ECO:0008006" key="5">
    <source>
        <dbReference type="Google" id="ProtNLM"/>
    </source>
</evidence>
<keyword evidence="2" id="KW-1133">Transmembrane helix</keyword>
<accession>B1FTI9</accession>
<reference evidence="3 4" key="1">
    <citation type="submission" date="2008-03" db="EMBL/GenBank/DDBJ databases">
        <title>Sequencing of the draft genome and assembly of Burkholderia graminis C4D1M.</title>
        <authorList>
            <consortium name="US DOE Joint Genome Institute (JGI-PGF)"/>
            <person name="Copeland A."/>
            <person name="Lucas S."/>
            <person name="Lapidus A."/>
            <person name="Glavina del Rio T."/>
            <person name="Dalin E."/>
            <person name="Tice H."/>
            <person name="Bruce D."/>
            <person name="Goodwin L."/>
            <person name="Pitluck S."/>
            <person name="Larimer F."/>
            <person name="Land M.L."/>
            <person name="Hauser L."/>
            <person name="Tiedje J."/>
            <person name="Richardson P."/>
        </authorList>
    </citation>
    <scope>NUCLEOTIDE SEQUENCE [LARGE SCALE GENOMIC DNA]</scope>
    <source>
        <strain evidence="4">ATCC 700544 / DSM 17151 / LMG 18924 / NCIMB 13744 / C4D1M</strain>
    </source>
</reference>